<keyword evidence="3 6" id="KW-0479">Metal-binding</keyword>
<evidence type="ECO:0000256" key="6">
    <source>
        <dbReference type="PIRSR" id="PIRSR000027-1"/>
    </source>
</evidence>
<keyword evidence="2 7" id="KW-0349">Heme</keyword>
<sequence>MIRSARVLTACTLALAAAAPIAFAEPQFDNTQEAVAYRQAALRLMGAHFNGLAPVMRGRATFDAAAVQQEVAVLRTLATLPWRGFADGAEGGNAQPAVWKDSARFEAALKNFQQSMGRLSQVAGEGDFDTIRAAYGDVAASCKACHQDFRQRR</sequence>
<reference evidence="9 10" key="1">
    <citation type="submission" date="2019-07" db="EMBL/GenBank/DDBJ databases">
        <title>Qingshengfaniella alkalisoli gen. nov., sp. nov., isolated from saline soil.</title>
        <authorList>
            <person name="Xu L."/>
            <person name="Huang X.-X."/>
            <person name="Sun J.-Q."/>
        </authorList>
    </citation>
    <scope>NUCLEOTIDE SEQUENCE [LARGE SCALE GENOMIC DNA]</scope>
    <source>
        <strain evidence="9 10">DSM 27279</strain>
    </source>
</reference>
<accession>A0A556A982</accession>
<gene>
    <name evidence="9" type="ORF">FOZ76_24085</name>
</gene>
<dbReference type="Proteomes" id="UP000318405">
    <property type="component" value="Unassembled WGS sequence"/>
</dbReference>
<dbReference type="GO" id="GO:0022900">
    <property type="term" value="P:electron transport chain"/>
    <property type="evidence" value="ECO:0007669"/>
    <property type="project" value="InterPro"/>
</dbReference>
<feature type="binding site" description="axial binding residue" evidence="6">
    <location>
        <position position="146"/>
    </location>
    <ligand>
        <name>heme c</name>
        <dbReference type="ChEBI" id="CHEBI:61717"/>
    </ligand>
    <ligandPart>
        <name>Fe</name>
        <dbReference type="ChEBI" id="CHEBI:18248"/>
    </ligandPart>
</feature>
<evidence type="ECO:0000313" key="10">
    <source>
        <dbReference type="Proteomes" id="UP000318405"/>
    </source>
</evidence>
<keyword evidence="1" id="KW-0813">Transport</keyword>
<evidence type="ECO:0000256" key="2">
    <source>
        <dbReference type="ARBA" id="ARBA00022617"/>
    </source>
</evidence>
<dbReference type="AlphaFoldDB" id="A0A556A982"/>
<feature type="chain" id="PRO_5022106553" evidence="8">
    <location>
        <begin position="25"/>
        <end position="153"/>
    </location>
</feature>
<dbReference type="GO" id="GO:0005506">
    <property type="term" value="F:iron ion binding"/>
    <property type="evidence" value="ECO:0007669"/>
    <property type="project" value="InterPro"/>
</dbReference>
<dbReference type="PROSITE" id="PS51009">
    <property type="entry name" value="CYTCII"/>
    <property type="match status" value="1"/>
</dbReference>
<evidence type="ECO:0000256" key="3">
    <source>
        <dbReference type="ARBA" id="ARBA00022723"/>
    </source>
</evidence>
<keyword evidence="4" id="KW-0249">Electron transport</keyword>
<keyword evidence="8" id="KW-0732">Signal</keyword>
<feature type="binding site" description="covalent" evidence="7">
    <location>
        <position position="142"/>
    </location>
    <ligand>
        <name>heme c</name>
        <dbReference type="ChEBI" id="CHEBI:61717"/>
    </ligand>
</feature>
<evidence type="ECO:0000313" key="9">
    <source>
        <dbReference type="EMBL" id="TSH89435.1"/>
    </source>
</evidence>
<dbReference type="Pfam" id="PF01322">
    <property type="entry name" value="Cytochrom_C_2"/>
    <property type="match status" value="1"/>
</dbReference>
<comment type="caution">
    <text evidence="9">The sequence shown here is derived from an EMBL/GenBank/DDBJ whole genome shotgun (WGS) entry which is preliminary data.</text>
</comment>
<protein>
    <submittedName>
        <fullName evidence="9">Cytochrome c</fullName>
    </submittedName>
</protein>
<dbReference type="PIRSF" id="PIRSF000027">
    <property type="entry name" value="Cytc_c_prime"/>
    <property type="match status" value="1"/>
</dbReference>
<evidence type="ECO:0000256" key="4">
    <source>
        <dbReference type="ARBA" id="ARBA00022982"/>
    </source>
</evidence>
<dbReference type="InterPro" id="IPR002321">
    <property type="entry name" value="Cyt_c_II"/>
</dbReference>
<evidence type="ECO:0000256" key="7">
    <source>
        <dbReference type="PIRSR" id="PIRSR000027-2"/>
    </source>
</evidence>
<evidence type="ECO:0000256" key="5">
    <source>
        <dbReference type="ARBA" id="ARBA00023004"/>
    </source>
</evidence>
<dbReference type="Gene3D" id="1.20.120.10">
    <property type="entry name" value="Cytochrome c/b562"/>
    <property type="match status" value="1"/>
</dbReference>
<dbReference type="RefSeq" id="WP_143950839.1">
    <property type="nucleotide sequence ID" value="NZ_BAABMB010000005.1"/>
</dbReference>
<dbReference type="InterPro" id="IPR010980">
    <property type="entry name" value="Cyt_c/b562"/>
</dbReference>
<dbReference type="GO" id="GO:0020037">
    <property type="term" value="F:heme binding"/>
    <property type="evidence" value="ECO:0007669"/>
    <property type="project" value="InterPro"/>
</dbReference>
<dbReference type="GO" id="GO:0042597">
    <property type="term" value="C:periplasmic space"/>
    <property type="evidence" value="ECO:0007669"/>
    <property type="project" value="InterPro"/>
</dbReference>
<evidence type="ECO:0000256" key="8">
    <source>
        <dbReference type="SAM" id="SignalP"/>
    </source>
</evidence>
<comment type="PTM">
    <text evidence="7">Binds 1 heme group per subunit.</text>
</comment>
<dbReference type="EMBL" id="VLTJ01000041">
    <property type="protein sequence ID" value="TSH89435.1"/>
    <property type="molecule type" value="Genomic_DNA"/>
</dbReference>
<dbReference type="InterPro" id="IPR012127">
    <property type="entry name" value="Cyt_c_prime"/>
</dbReference>
<dbReference type="SUPFAM" id="SSF47175">
    <property type="entry name" value="Cytochromes"/>
    <property type="match status" value="1"/>
</dbReference>
<proteinExistence type="predicted"/>
<organism evidence="9 10">
    <name type="scientific">Verticiella sediminum</name>
    <dbReference type="NCBI Taxonomy" id="1247510"/>
    <lineage>
        <taxon>Bacteria</taxon>
        <taxon>Pseudomonadati</taxon>
        <taxon>Pseudomonadota</taxon>
        <taxon>Betaproteobacteria</taxon>
        <taxon>Burkholderiales</taxon>
        <taxon>Alcaligenaceae</taxon>
        <taxon>Verticiella</taxon>
    </lineage>
</organism>
<dbReference type="OrthoDB" id="5520910at2"/>
<keyword evidence="5 6" id="KW-0408">Iron</keyword>
<keyword evidence="10" id="KW-1185">Reference proteome</keyword>
<feature type="binding site" description="covalent" evidence="7">
    <location>
        <position position="145"/>
    </location>
    <ligand>
        <name>heme c</name>
        <dbReference type="ChEBI" id="CHEBI:61717"/>
    </ligand>
</feature>
<dbReference type="GO" id="GO:0009055">
    <property type="term" value="F:electron transfer activity"/>
    <property type="evidence" value="ECO:0007669"/>
    <property type="project" value="InterPro"/>
</dbReference>
<evidence type="ECO:0000256" key="1">
    <source>
        <dbReference type="ARBA" id="ARBA00022448"/>
    </source>
</evidence>
<feature type="signal peptide" evidence="8">
    <location>
        <begin position="1"/>
        <end position="24"/>
    </location>
</feature>
<name>A0A556A982_9BURK</name>